<dbReference type="HAMAP" id="MF_01813">
    <property type="entry name" value="MenG_UbiE_methyltr"/>
    <property type="match status" value="1"/>
</dbReference>
<dbReference type="InterPro" id="IPR029063">
    <property type="entry name" value="SAM-dependent_MTases_sf"/>
</dbReference>
<dbReference type="InterPro" id="IPR023576">
    <property type="entry name" value="UbiE/COQ5_MeTrFase_CS"/>
</dbReference>
<comment type="caution">
    <text evidence="7">The sequence shown here is derived from an EMBL/GenBank/DDBJ whole genome shotgun (WGS) entry which is preliminary data.</text>
</comment>
<dbReference type="NCBIfam" id="NF001242">
    <property type="entry name" value="PRK00216.1-3"/>
    <property type="match status" value="1"/>
</dbReference>
<comment type="pathway">
    <text evidence="6">Quinol/quinone metabolism; menaquinone biosynthesis; menaquinol from 1,4-dihydroxy-2-naphthoate: step 2/2.</text>
</comment>
<dbReference type="NCBIfam" id="NF001244">
    <property type="entry name" value="PRK00216.1-5"/>
    <property type="match status" value="1"/>
</dbReference>
<comment type="catalytic activity">
    <reaction evidence="6">
        <text>a 2-demethylmenaquinol + S-adenosyl-L-methionine = a menaquinol + S-adenosyl-L-homocysteine + H(+)</text>
        <dbReference type="Rhea" id="RHEA:42640"/>
        <dbReference type="Rhea" id="RHEA-COMP:9539"/>
        <dbReference type="Rhea" id="RHEA-COMP:9563"/>
        <dbReference type="ChEBI" id="CHEBI:15378"/>
        <dbReference type="ChEBI" id="CHEBI:18151"/>
        <dbReference type="ChEBI" id="CHEBI:55437"/>
        <dbReference type="ChEBI" id="CHEBI:57856"/>
        <dbReference type="ChEBI" id="CHEBI:59789"/>
        <dbReference type="EC" id="2.1.1.163"/>
    </reaction>
</comment>
<dbReference type="EC" id="2.1.1.201" evidence="6"/>
<dbReference type="PANTHER" id="PTHR43591:SF24">
    <property type="entry name" value="2-METHOXY-6-POLYPRENYL-1,4-BENZOQUINOL METHYLASE, MITOCHONDRIAL"/>
    <property type="match status" value="1"/>
</dbReference>
<dbReference type="PROSITE" id="PS01183">
    <property type="entry name" value="UBIE_1"/>
    <property type="match status" value="1"/>
</dbReference>
<dbReference type="PROSITE" id="PS01184">
    <property type="entry name" value="UBIE_2"/>
    <property type="match status" value="1"/>
</dbReference>
<evidence type="ECO:0000313" key="8">
    <source>
        <dbReference type="Proteomes" id="UP000215590"/>
    </source>
</evidence>
<evidence type="ECO:0000256" key="3">
    <source>
        <dbReference type="ARBA" id="ARBA00022679"/>
    </source>
</evidence>
<dbReference type="UniPathway" id="UPA00232"/>
<dbReference type="PANTHER" id="PTHR43591">
    <property type="entry name" value="METHYLTRANSFERASE"/>
    <property type="match status" value="1"/>
</dbReference>
<evidence type="ECO:0000313" key="7">
    <source>
        <dbReference type="EMBL" id="OYR20063.1"/>
    </source>
</evidence>
<dbReference type="GO" id="GO:0008425">
    <property type="term" value="F:2-methoxy-6-polyprenyl-1,4-benzoquinol methyltransferase activity"/>
    <property type="evidence" value="ECO:0007669"/>
    <property type="project" value="UniProtKB-UniRule"/>
</dbReference>
<accession>A0A256FYZ1</accession>
<keyword evidence="3 6" id="KW-0808">Transferase</keyword>
<dbReference type="Gene3D" id="3.40.50.150">
    <property type="entry name" value="Vaccinia Virus protein VP39"/>
    <property type="match status" value="1"/>
</dbReference>
<evidence type="ECO:0000256" key="6">
    <source>
        <dbReference type="HAMAP-Rule" id="MF_01813"/>
    </source>
</evidence>
<dbReference type="EC" id="2.1.1.163" evidence="6"/>
<feature type="binding site" evidence="6">
    <location>
        <position position="86"/>
    </location>
    <ligand>
        <name>S-adenosyl-L-methionine</name>
        <dbReference type="ChEBI" id="CHEBI:59789"/>
    </ligand>
</feature>
<dbReference type="UniPathway" id="UPA00079">
    <property type="reaction ID" value="UER00169"/>
</dbReference>
<comment type="caution">
    <text evidence="6">Lacks conserved residue(s) required for the propagation of feature annotation.</text>
</comment>
<keyword evidence="4 6" id="KW-0831">Ubiquinone biosynthesis</keyword>
<dbReference type="GO" id="GO:0043770">
    <property type="term" value="F:demethylmenaquinone methyltransferase activity"/>
    <property type="evidence" value="ECO:0007669"/>
    <property type="project" value="UniProtKB-UniRule"/>
</dbReference>
<comment type="pathway">
    <text evidence="6">Cofactor biosynthesis; ubiquinone biosynthesis.</text>
</comment>
<dbReference type="SUPFAM" id="SSF53335">
    <property type="entry name" value="S-adenosyl-L-methionine-dependent methyltransferases"/>
    <property type="match status" value="1"/>
</dbReference>
<keyword evidence="7" id="KW-0830">Ubiquinone</keyword>
<evidence type="ECO:0000256" key="5">
    <source>
        <dbReference type="ARBA" id="ARBA00022691"/>
    </source>
</evidence>
<dbReference type="GO" id="GO:0009234">
    <property type="term" value="P:menaquinone biosynthetic process"/>
    <property type="evidence" value="ECO:0007669"/>
    <property type="project" value="UniProtKB-UniRule"/>
</dbReference>
<dbReference type="NCBIfam" id="TIGR01934">
    <property type="entry name" value="MenG_MenH_UbiE"/>
    <property type="match status" value="1"/>
</dbReference>
<dbReference type="Proteomes" id="UP000215590">
    <property type="component" value="Unassembled WGS sequence"/>
</dbReference>
<dbReference type="GO" id="GO:0009060">
    <property type="term" value="P:aerobic respiration"/>
    <property type="evidence" value="ECO:0007669"/>
    <property type="project" value="UniProtKB-UniRule"/>
</dbReference>
<dbReference type="EMBL" id="NNRJ01000015">
    <property type="protein sequence ID" value="OYR20063.1"/>
    <property type="molecule type" value="Genomic_DNA"/>
</dbReference>
<feature type="binding site" evidence="6">
    <location>
        <position position="152"/>
    </location>
    <ligand>
        <name>S-adenosyl-L-methionine</name>
        <dbReference type="ChEBI" id="CHEBI:59789"/>
    </ligand>
</feature>
<gene>
    <name evidence="6" type="primary">ubiE</name>
    <name evidence="7" type="ORF">CEV31_1486</name>
</gene>
<name>A0A256FYZ1_9HYPH</name>
<comment type="function">
    <text evidence="6">Methyltransferase required for the conversion of demethylmenaquinol (DMKH2) to menaquinol (MKH2) and the conversion of 2-polyprenyl-6-methoxy-1,4-benzoquinol (DDMQH2) to 2-polyprenyl-3-methyl-6-methoxy-1,4-benzoquinol (DMQH2).</text>
</comment>
<dbReference type="RefSeq" id="WP_094506285.1">
    <property type="nucleotide sequence ID" value="NZ_JBHEEK010000001.1"/>
</dbReference>
<keyword evidence="5 6" id="KW-0949">S-adenosyl-L-methionine</keyword>
<feature type="binding site" evidence="6">
    <location>
        <position position="107"/>
    </location>
    <ligand>
        <name>S-adenosyl-L-methionine</name>
        <dbReference type="ChEBI" id="CHEBI:59789"/>
    </ligand>
</feature>
<dbReference type="FunFam" id="3.40.50.150:FF:000064">
    <property type="entry name" value="2-methoxy-6-polyprenyl-1,4-benzoquinol methylase, mitochondrial"/>
    <property type="match status" value="1"/>
</dbReference>
<dbReference type="AlphaFoldDB" id="A0A256FYZ1"/>
<dbReference type="OrthoDB" id="9808140at2"/>
<keyword evidence="1 6" id="KW-0474">Menaquinone biosynthesis</keyword>
<evidence type="ECO:0000256" key="1">
    <source>
        <dbReference type="ARBA" id="ARBA00022428"/>
    </source>
</evidence>
<protein>
    <recommendedName>
        <fullName evidence="6">Ubiquinone/menaquinone biosynthesis C-methyltransferase UbiE</fullName>
        <ecNumber evidence="6">2.1.1.163</ecNumber>
        <ecNumber evidence="6">2.1.1.201</ecNumber>
    </recommendedName>
    <alternativeName>
        <fullName evidence="6">2-methoxy-6-polyprenyl-1,4-benzoquinol methylase</fullName>
    </alternativeName>
    <alternativeName>
        <fullName evidence="6">Demethylmenaquinone methyltransferase</fullName>
    </alternativeName>
</protein>
<comment type="similarity">
    <text evidence="6">Belongs to the class I-like SAM-binding methyltransferase superfamily. MenG/UbiE family.</text>
</comment>
<organism evidence="7 8">
    <name type="scientific">Brucella thiophenivorans</name>
    <dbReference type="NCBI Taxonomy" id="571255"/>
    <lineage>
        <taxon>Bacteria</taxon>
        <taxon>Pseudomonadati</taxon>
        <taxon>Pseudomonadota</taxon>
        <taxon>Alphaproteobacteria</taxon>
        <taxon>Hyphomicrobiales</taxon>
        <taxon>Brucellaceae</taxon>
        <taxon>Brucella/Ochrobactrum group</taxon>
        <taxon>Brucella</taxon>
    </lineage>
</organism>
<dbReference type="Pfam" id="PF01209">
    <property type="entry name" value="Ubie_methyltran"/>
    <property type="match status" value="1"/>
</dbReference>
<evidence type="ECO:0000256" key="4">
    <source>
        <dbReference type="ARBA" id="ARBA00022688"/>
    </source>
</evidence>
<comment type="catalytic activity">
    <reaction evidence="6">
        <text>a 2-methoxy-6-(all-trans-polyprenyl)benzene-1,4-diol + S-adenosyl-L-methionine = a 5-methoxy-2-methyl-3-(all-trans-polyprenyl)benzene-1,4-diol + S-adenosyl-L-homocysteine + H(+)</text>
        <dbReference type="Rhea" id="RHEA:28286"/>
        <dbReference type="Rhea" id="RHEA-COMP:10858"/>
        <dbReference type="Rhea" id="RHEA-COMP:10859"/>
        <dbReference type="ChEBI" id="CHEBI:15378"/>
        <dbReference type="ChEBI" id="CHEBI:57856"/>
        <dbReference type="ChEBI" id="CHEBI:59789"/>
        <dbReference type="ChEBI" id="CHEBI:84166"/>
        <dbReference type="ChEBI" id="CHEBI:84167"/>
        <dbReference type="EC" id="2.1.1.201"/>
    </reaction>
</comment>
<sequence>MSQQNGNAHRVGAQGGMEHSFGFKSVDEDVKQGLVNDVFHKVAKRYDVMNDVMSAGMHRVWKDAMIAWLAPSKRPGYTSLDVAGGTGDIAFRIVEASGRQAHVTILDINGSMLGVGRERAIKKGLADNLEFVEASAEELPFEDASFDAYTISFGIRNVPHIDMALSEAYRVLKPGGRFMCLEFSEVEMPLLDKIYDQWSFQAIPRIGKMITGDADSYSYLVESIRKFPKQEDFARMIRNAGFERVSYRNFTGGIAALHSGWKL</sequence>
<proteinExistence type="inferred from homology"/>
<reference evidence="7 8" key="1">
    <citation type="submission" date="2017-07" db="EMBL/GenBank/DDBJ databases">
        <title>Phylogenetic study on the rhizospheric bacterium Ochrobactrum sp. A44.</title>
        <authorList>
            <person name="Krzyzanowska D.M."/>
            <person name="Ossowicki A."/>
            <person name="Rajewska M."/>
            <person name="Maciag T."/>
            <person name="Kaczynski Z."/>
            <person name="Czerwicka M."/>
            <person name="Jafra S."/>
        </authorList>
    </citation>
    <scope>NUCLEOTIDE SEQUENCE [LARGE SCALE GENOMIC DNA]</scope>
    <source>
        <strain evidence="7 8">DSM 7216</strain>
    </source>
</reference>
<keyword evidence="2 6" id="KW-0489">Methyltransferase</keyword>
<dbReference type="PROSITE" id="PS51608">
    <property type="entry name" value="SAM_MT_UBIE"/>
    <property type="match status" value="1"/>
</dbReference>
<evidence type="ECO:0000256" key="2">
    <source>
        <dbReference type="ARBA" id="ARBA00022603"/>
    </source>
</evidence>
<dbReference type="CDD" id="cd02440">
    <property type="entry name" value="AdoMet_MTases"/>
    <property type="match status" value="1"/>
</dbReference>
<keyword evidence="8" id="KW-1185">Reference proteome</keyword>
<dbReference type="InterPro" id="IPR004033">
    <property type="entry name" value="UbiE/COQ5_MeTrFase"/>
</dbReference>
<dbReference type="GO" id="GO:0032259">
    <property type="term" value="P:methylation"/>
    <property type="evidence" value="ECO:0007669"/>
    <property type="project" value="UniProtKB-KW"/>
</dbReference>